<sequence>MPSKKIALFWLLIFYFLYGDVMYEMVTTTEGMMGMGKSESLIRNFIKGKFMRTEVITQHPVLGEIKNISIVRLDKNVIWVLDEGKKEYTELRLSENLADTIEIDTTLPLNIKVEKFNDKKTILKTECEKYVVNMEVKSSEGNATLIQTMWVGKDIPGYDEIVGFNEKFTGAGMGMLQGPMMGIDKESFRQFREKISEIEGFPLETELSLTMEEGFSIKTKSEITKITTVPISDKVFEIPEGYKLKEEK</sequence>
<dbReference type="Pfam" id="PF14371">
    <property type="entry name" value="DUF4412"/>
    <property type="match status" value="1"/>
</dbReference>
<proteinExistence type="predicted"/>
<evidence type="ECO:0000313" key="2">
    <source>
        <dbReference type="EMBL" id="HGV97665.1"/>
    </source>
</evidence>
<organism evidence="2">
    <name type="scientific">candidate division WOR-3 bacterium</name>
    <dbReference type="NCBI Taxonomy" id="2052148"/>
    <lineage>
        <taxon>Bacteria</taxon>
        <taxon>Bacteria division WOR-3</taxon>
    </lineage>
</organism>
<dbReference type="InterPro" id="IPR025524">
    <property type="entry name" value="DUF4412"/>
</dbReference>
<reference evidence="2" key="1">
    <citation type="journal article" date="2020" name="mSystems">
        <title>Genome- and Community-Level Interaction Insights into Carbon Utilization and Element Cycling Functions of Hydrothermarchaeota in Hydrothermal Sediment.</title>
        <authorList>
            <person name="Zhou Z."/>
            <person name="Liu Y."/>
            <person name="Xu W."/>
            <person name="Pan J."/>
            <person name="Luo Z.H."/>
            <person name="Li M."/>
        </authorList>
    </citation>
    <scope>NUCLEOTIDE SEQUENCE [LARGE SCALE GENOMIC DNA]</scope>
    <source>
        <strain evidence="2">SpSt-774</strain>
    </source>
</reference>
<accession>A0A7C4TGS2</accession>
<comment type="caution">
    <text evidence="2">The sequence shown here is derived from an EMBL/GenBank/DDBJ whole genome shotgun (WGS) entry which is preliminary data.</text>
</comment>
<gene>
    <name evidence="2" type="ORF">ENV60_05150</name>
</gene>
<dbReference type="AlphaFoldDB" id="A0A7C4TGS2"/>
<dbReference type="EMBL" id="DTGZ01000095">
    <property type="protein sequence ID" value="HGV97665.1"/>
    <property type="molecule type" value="Genomic_DNA"/>
</dbReference>
<feature type="domain" description="DUF4412" evidence="1">
    <location>
        <begin position="37"/>
        <end position="242"/>
    </location>
</feature>
<name>A0A7C4TGS2_UNCW3</name>
<protein>
    <submittedName>
        <fullName evidence="2">DUF4412 domain-containing protein</fullName>
    </submittedName>
</protein>
<evidence type="ECO:0000259" key="1">
    <source>
        <dbReference type="Pfam" id="PF14371"/>
    </source>
</evidence>